<name>A0A4Y7TYG1_COPMI</name>
<feature type="region of interest" description="Disordered" evidence="1">
    <location>
        <begin position="324"/>
        <end position="374"/>
    </location>
</feature>
<sequence length="832" mass="89897">MPITSTTSSPPDSGFTPRKEFIRDQQSPPNTFAILALSGSNFIRLYSFTPNVVSSLQHLFERLKISIAVREDHPQGLYELSIDHKPWANPKAVFSERLLVDIVAVIYRAGYNFLSSIDYGREPDDKLAMAFSKPASTTTPTLLGTPVIPSAFLGALGGSSPSLPEKTAPRRTPFALSFASTTLMRVISPPLHLTPAILQAVRGSWPRGVVSEKKVGDNCFEFKLKGYKWFQQDNFAFDSLQHILTLLASLDAQSFTLLTSLSLTGRSRVKDLWIFTGPAQEGKELQREASSTHVLAMPKSSIDAPYQRASGHSPGFQHRRLASDVSLPTQTMVSHHRRSVTEDLGRRHEENNSSSSLPTSPPPHQGLLRKPAPRAQVPVSVIQESDIDEDEVYGSYTGNRADLPSMVSSTVPNMTGVGARGQGPDVSPPFGSLAGASTFPGGPIQSPYAAPSLSGSPRAQSPSDRSLRSISAGNTTPSPQPGPSPHRHGHLPRADGGQLERDYFPPPPQPLLSPGTFRDSGLSDVSHEIPIRWTGVPKEAVPGLTRLASGSIATPKVPGGWQATPIDERPESDFKFHPRPESPQVRTPIYETLSRVESPEVVRPDIGLRKSEAVVYGMINATSLAPPPVPSLPPSSPLSLPAPQAERIPSKSSSKLTKEGPPEGGQGWVLVNVEGSASASPAPEGIAGSPNYTRSGTSREAPRSTPMTQPTRIPSTPDVRRQLPRDEPSPAAKAIAVIDAVDPRQKGSRVAATHKELEEGGGGVRRFFSLNRKNSRKFRNAEGDKAEKKGRERALSESNPSPVARRPTIRDRLRLGGTPEAVRREDKPRNID</sequence>
<accession>A0A4Y7TYG1</accession>
<evidence type="ECO:0000313" key="3">
    <source>
        <dbReference type="Proteomes" id="UP000298030"/>
    </source>
</evidence>
<organism evidence="2 3">
    <name type="scientific">Coprinellus micaceus</name>
    <name type="common">Glistening ink-cap mushroom</name>
    <name type="synonym">Coprinus micaceus</name>
    <dbReference type="NCBI Taxonomy" id="71717"/>
    <lineage>
        <taxon>Eukaryota</taxon>
        <taxon>Fungi</taxon>
        <taxon>Dikarya</taxon>
        <taxon>Basidiomycota</taxon>
        <taxon>Agaricomycotina</taxon>
        <taxon>Agaricomycetes</taxon>
        <taxon>Agaricomycetidae</taxon>
        <taxon>Agaricales</taxon>
        <taxon>Agaricineae</taxon>
        <taxon>Psathyrellaceae</taxon>
        <taxon>Coprinellus</taxon>
    </lineage>
</organism>
<feature type="region of interest" description="Disordered" evidence="1">
    <location>
        <begin position="622"/>
        <end position="737"/>
    </location>
</feature>
<comment type="caution">
    <text evidence="2">The sequence shown here is derived from an EMBL/GenBank/DDBJ whole genome shotgun (WGS) entry which is preliminary data.</text>
</comment>
<feature type="compositionally biased region" description="Basic and acidic residues" evidence="1">
    <location>
        <begin position="718"/>
        <end position="728"/>
    </location>
</feature>
<dbReference type="AlphaFoldDB" id="A0A4Y7TYG1"/>
<feature type="compositionally biased region" description="Basic and acidic residues" evidence="1">
    <location>
        <begin position="779"/>
        <end position="795"/>
    </location>
</feature>
<dbReference type="PANTHER" id="PTHR38696">
    <property type="entry name" value="MEDIATOR OF RNA POLYMERASE II TRANSCRIPTION SUBUNIT 13"/>
    <property type="match status" value="1"/>
</dbReference>
<protein>
    <submittedName>
        <fullName evidence="2">Uncharacterized protein</fullName>
    </submittedName>
</protein>
<dbReference type="OrthoDB" id="3358646at2759"/>
<evidence type="ECO:0000313" key="2">
    <source>
        <dbReference type="EMBL" id="TEB39206.1"/>
    </source>
</evidence>
<dbReference type="Proteomes" id="UP000298030">
    <property type="component" value="Unassembled WGS sequence"/>
</dbReference>
<keyword evidence="3" id="KW-1185">Reference proteome</keyword>
<feature type="region of interest" description="Disordered" evidence="1">
    <location>
        <begin position="1"/>
        <end position="23"/>
    </location>
</feature>
<feature type="compositionally biased region" description="Basic and acidic residues" evidence="1">
    <location>
        <begin position="339"/>
        <end position="351"/>
    </location>
</feature>
<feature type="compositionally biased region" description="Pro residues" evidence="1">
    <location>
        <begin position="625"/>
        <end position="636"/>
    </location>
</feature>
<feature type="region of interest" description="Disordered" evidence="1">
    <location>
        <begin position="550"/>
        <end position="590"/>
    </location>
</feature>
<feature type="compositionally biased region" description="Polar residues" evidence="1">
    <location>
        <begin position="705"/>
        <end position="714"/>
    </location>
</feature>
<dbReference type="PANTHER" id="PTHR38696:SF1">
    <property type="entry name" value="MEDIATOR OF RNA POLYMERASE II TRANSCRIPTION SUBUNIT 13"/>
    <property type="match status" value="1"/>
</dbReference>
<proteinExistence type="predicted"/>
<feature type="region of interest" description="Disordered" evidence="1">
    <location>
        <begin position="768"/>
        <end position="832"/>
    </location>
</feature>
<feature type="region of interest" description="Disordered" evidence="1">
    <location>
        <begin position="394"/>
        <end position="523"/>
    </location>
</feature>
<evidence type="ECO:0000256" key="1">
    <source>
        <dbReference type="SAM" id="MobiDB-lite"/>
    </source>
</evidence>
<gene>
    <name evidence="2" type="ORF">FA13DRAFT_1725176</name>
</gene>
<feature type="compositionally biased region" description="Basic and acidic residues" evidence="1">
    <location>
        <begin position="566"/>
        <end position="580"/>
    </location>
</feature>
<dbReference type="EMBL" id="QPFP01000002">
    <property type="protein sequence ID" value="TEB39206.1"/>
    <property type="molecule type" value="Genomic_DNA"/>
</dbReference>
<feature type="compositionally biased region" description="Polar residues" evidence="1">
    <location>
        <begin position="453"/>
        <end position="477"/>
    </location>
</feature>
<reference evidence="2 3" key="1">
    <citation type="journal article" date="2019" name="Nat. Ecol. Evol.">
        <title>Megaphylogeny resolves global patterns of mushroom evolution.</title>
        <authorList>
            <person name="Varga T."/>
            <person name="Krizsan K."/>
            <person name="Foldi C."/>
            <person name="Dima B."/>
            <person name="Sanchez-Garcia M."/>
            <person name="Sanchez-Ramirez S."/>
            <person name="Szollosi G.J."/>
            <person name="Szarkandi J.G."/>
            <person name="Papp V."/>
            <person name="Albert L."/>
            <person name="Andreopoulos W."/>
            <person name="Angelini C."/>
            <person name="Antonin V."/>
            <person name="Barry K.W."/>
            <person name="Bougher N.L."/>
            <person name="Buchanan P."/>
            <person name="Buyck B."/>
            <person name="Bense V."/>
            <person name="Catcheside P."/>
            <person name="Chovatia M."/>
            <person name="Cooper J."/>
            <person name="Damon W."/>
            <person name="Desjardin D."/>
            <person name="Finy P."/>
            <person name="Geml J."/>
            <person name="Haridas S."/>
            <person name="Hughes K."/>
            <person name="Justo A."/>
            <person name="Karasinski D."/>
            <person name="Kautmanova I."/>
            <person name="Kiss B."/>
            <person name="Kocsube S."/>
            <person name="Kotiranta H."/>
            <person name="LaButti K.M."/>
            <person name="Lechner B.E."/>
            <person name="Liimatainen K."/>
            <person name="Lipzen A."/>
            <person name="Lukacs Z."/>
            <person name="Mihaltcheva S."/>
            <person name="Morgado L.N."/>
            <person name="Niskanen T."/>
            <person name="Noordeloos M.E."/>
            <person name="Ohm R.A."/>
            <person name="Ortiz-Santana B."/>
            <person name="Ovrebo C."/>
            <person name="Racz N."/>
            <person name="Riley R."/>
            <person name="Savchenko A."/>
            <person name="Shiryaev A."/>
            <person name="Soop K."/>
            <person name="Spirin V."/>
            <person name="Szebenyi C."/>
            <person name="Tomsovsky M."/>
            <person name="Tulloss R.E."/>
            <person name="Uehling J."/>
            <person name="Grigoriev I.V."/>
            <person name="Vagvolgyi C."/>
            <person name="Papp T."/>
            <person name="Martin F.M."/>
            <person name="Miettinen O."/>
            <person name="Hibbett D.S."/>
            <person name="Nagy L.G."/>
        </authorList>
    </citation>
    <scope>NUCLEOTIDE SEQUENCE [LARGE SCALE GENOMIC DNA]</scope>
    <source>
        <strain evidence="2 3">FP101781</strain>
    </source>
</reference>
<feature type="compositionally biased region" description="Basic and acidic residues" evidence="1">
    <location>
        <begin position="821"/>
        <end position="832"/>
    </location>
</feature>
<feature type="compositionally biased region" description="Low complexity" evidence="1">
    <location>
        <begin position="1"/>
        <end position="16"/>
    </location>
</feature>